<dbReference type="EMBL" id="JAQIZZ010000001">
    <property type="protein sequence ID" value="KAJ5557150.1"/>
    <property type="molecule type" value="Genomic_DNA"/>
</dbReference>
<evidence type="ECO:0000313" key="2">
    <source>
        <dbReference type="Proteomes" id="UP001220324"/>
    </source>
</evidence>
<reference evidence="1 2" key="1">
    <citation type="journal article" date="2023" name="IMA Fungus">
        <title>Comparative genomic study of the Penicillium genus elucidates a diverse pangenome and 15 lateral gene transfer events.</title>
        <authorList>
            <person name="Petersen C."/>
            <person name="Sorensen T."/>
            <person name="Nielsen M.R."/>
            <person name="Sondergaard T.E."/>
            <person name="Sorensen J.L."/>
            <person name="Fitzpatrick D.A."/>
            <person name="Frisvad J.C."/>
            <person name="Nielsen K.L."/>
        </authorList>
    </citation>
    <scope>NUCLEOTIDE SEQUENCE [LARGE SCALE GENOMIC DNA]</scope>
    <source>
        <strain evidence="1 2">IBT 35679</strain>
    </source>
</reference>
<name>A0AAD6GLK5_9EURO</name>
<protein>
    <submittedName>
        <fullName evidence="1">Uncharacterized protein</fullName>
    </submittedName>
</protein>
<sequence>MMEEAFRLQCLIEECQLLGILAPVDIDEKRMNLHHRHSDFEGNFPSRLSFSIKEREHLKINLLTFRY</sequence>
<proteinExistence type="predicted"/>
<gene>
    <name evidence="1" type="ORF">N7494_001065</name>
</gene>
<comment type="caution">
    <text evidence="1">The sequence shown here is derived from an EMBL/GenBank/DDBJ whole genome shotgun (WGS) entry which is preliminary data.</text>
</comment>
<organism evidence="1 2">
    <name type="scientific">Penicillium frequentans</name>
    <dbReference type="NCBI Taxonomy" id="3151616"/>
    <lineage>
        <taxon>Eukaryota</taxon>
        <taxon>Fungi</taxon>
        <taxon>Dikarya</taxon>
        <taxon>Ascomycota</taxon>
        <taxon>Pezizomycotina</taxon>
        <taxon>Eurotiomycetes</taxon>
        <taxon>Eurotiomycetidae</taxon>
        <taxon>Eurotiales</taxon>
        <taxon>Aspergillaceae</taxon>
        <taxon>Penicillium</taxon>
    </lineage>
</organism>
<accession>A0AAD6GLK5</accession>
<evidence type="ECO:0000313" key="1">
    <source>
        <dbReference type="EMBL" id="KAJ5557150.1"/>
    </source>
</evidence>
<dbReference type="AlphaFoldDB" id="A0AAD6GLK5"/>
<keyword evidence="2" id="KW-1185">Reference proteome</keyword>
<dbReference type="Proteomes" id="UP001220324">
    <property type="component" value="Unassembled WGS sequence"/>
</dbReference>